<evidence type="ECO:0000256" key="1">
    <source>
        <dbReference type="ARBA" id="ARBA00004123"/>
    </source>
</evidence>
<proteinExistence type="predicted"/>
<evidence type="ECO:0000313" key="7">
    <source>
        <dbReference type="EMBL" id="KAH7575171.1"/>
    </source>
</evidence>
<keyword evidence="8" id="KW-1185">Reference proteome</keyword>
<comment type="subcellular location">
    <subcellularLocation>
        <location evidence="1">Nucleus</location>
    </subcellularLocation>
</comment>
<dbReference type="InterPro" id="IPR003340">
    <property type="entry name" value="B3_DNA-bd"/>
</dbReference>
<evidence type="ECO:0000256" key="3">
    <source>
        <dbReference type="ARBA" id="ARBA00023125"/>
    </source>
</evidence>
<sequence>MSVFSLETVNNKQKTCPLLQEEPSEYLIFLVTKEMTSTRRTEPISPSSLTKAPSHFFKVILPANLEEKKLRIPEKFVRKFGDELSNIATIRVPNGRVWYVKLTKEGKEIWFHDGWHDFVKYHSICAGYFLVFKYEKESNFHGLIFDKTACEVQYPYYCEELENDEQNPVQRDKMKIDNSVERMGCRTPNPPLSSLRRTYRSMECDASLERNKFKNLNYLDSSTQDEQEEEVEIPCRFHGSASARRRRVTTEERERAIEAAKGFEPANPFCRAVLQPSYVGRGCTMFLPSCFSEKHLKRVSSFIKLQLSDGKQWPVRCLYSRRRAKLGQGWYEFTLENNLGEGDVCVFEVLKSRDVVLNVTLFRILESAESVDRLSSVSALGSYRCQKCVASLETPHKHDFEARSKRCKVEEVERIDKSDVIGDVSELRKTTYEVVTISSDEENKSECDEHEFLVLLEDMGISVKRNFRNIAALAGEARERAINIVRYLKPKSPSFMVILESRSIDRSHLYVPKNFASKYLSRDAIIIKLQVSDGREWPVQLTWRQNGTVDLTKGWGGFSKKNNLEEGDICLFEIIRMEDILLKVSVFHSSVVLDSD</sequence>
<dbReference type="PANTHER" id="PTHR31920">
    <property type="entry name" value="B3 DOMAIN-CONTAINING"/>
    <property type="match status" value="1"/>
</dbReference>
<evidence type="ECO:0000259" key="6">
    <source>
        <dbReference type="PROSITE" id="PS50863"/>
    </source>
</evidence>
<feature type="domain" description="TF-B3" evidence="6">
    <location>
        <begin position="270"/>
        <end position="365"/>
    </location>
</feature>
<dbReference type="PROSITE" id="PS50863">
    <property type="entry name" value="B3"/>
    <property type="match status" value="3"/>
</dbReference>
<evidence type="ECO:0000256" key="5">
    <source>
        <dbReference type="ARBA" id="ARBA00023242"/>
    </source>
</evidence>
<dbReference type="InterPro" id="IPR050655">
    <property type="entry name" value="Plant_B3_domain"/>
</dbReference>
<name>A0ABQ8IF34_9ROSI</name>
<feature type="domain" description="TF-B3" evidence="6">
    <location>
        <begin position="494"/>
        <end position="590"/>
    </location>
</feature>
<evidence type="ECO:0000313" key="8">
    <source>
        <dbReference type="Proteomes" id="UP000827721"/>
    </source>
</evidence>
<dbReference type="Proteomes" id="UP000827721">
    <property type="component" value="Unassembled WGS sequence"/>
</dbReference>
<keyword evidence="5" id="KW-0539">Nucleus</keyword>
<evidence type="ECO:0000256" key="4">
    <source>
        <dbReference type="ARBA" id="ARBA00023163"/>
    </source>
</evidence>
<dbReference type="Pfam" id="PF02362">
    <property type="entry name" value="B3"/>
    <property type="match status" value="3"/>
</dbReference>
<dbReference type="SMART" id="SM01019">
    <property type="entry name" value="B3"/>
    <property type="match status" value="3"/>
</dbReference>
<feature type="domain" description="TF-B3" evidence="6">
    <location>
        <begin position="55"/>
        <end position="148"/>
    </location>
</feature>
<organism evidence="7 8">
    <name type="scientific">Xanthoceras sorbifolium</name>
    <dbReference type="NCBI Taxonomy" id="99658"/>
    <lineage>
        <taxon>Eukaryota</taxon>
        <taxon>Viridiplantae</taxon>
        <taxon>Streptophyta</taxon>
        <taxon>Embryophyta</taxon>
        <taxon>Tracheophyta</taxon>
        <taxon>Spermatophyta</taxon>
        <taxon>Magnoliopsida</taxon>
        <taxon>eudicotyledons</taxon>
        <taxon>Gunneridae</taxon>
        <taxon>Pentapetalae</taxon>
        <taxon>rosids</taxon>
        <taxon>malvids</taxon>
        <taxon>Sapindales</taxon>
        <taxon>Sapindaceae</taxon>
        <taxon>Xanthoceroideae</taxon>
        <taxon>Xanthoceras</taxon>
    </lineage>
</organism>
<dbReference type="InterPro" id="IPR015300">
    <property type="entry name" value="DNA-bd_pseudobarrel_sf"/>
</dbReference>
<accession>A0ABQ8IF34</accession>
<dbReference type="SUPFAM" id="SSF101936">
    <property type="entry name" value="DNA-binding pseudobarrel domain"/>
    <property type="match status" value="3"/>
</dbReference>
<reference evidence="7 8" key="1">
    <citation type="submission" date="2021-02" db="EMBL/GenBank/DDBJ databases">
        <title>Plant Genome Project.</title>
        <authorList>
            <person name="Zhang R.-G."/>
        </authorList>
    </citation>
    <scope>NUCLEOTIDE SEQUENCE [LARGE SCALE GENOMIC DNA]</scope>
    <source>
        <tissue evidence="7">Leaves</tissue>
    </source>
</reference>
<evidence type="ECO:0000256" key="2">
    <source>
        <dbReference type="ARBA" id="ARBA00023015"/>
    </source>
</evidence>
<comment type="caution">
    <text evidence="7">The sequence shown here is derived from an EMBL/GenBank/DDBJ whole genome shotgun (WGS) entry which is preliminary data.</text>
</comment>
<keyword evidence="2" id="KW-0805">Transcription regulation</keyword>
<protein>
    <recommendedName>
        <fullName evidence="6">TF-B3 domain-containing protein</fullName>
    </recommendedName>
</protein>
<dbReference type="PANTHER" id="PTHR31920:SF51">
    <property type="entry name" value="BINDING PROTEIN, PUTATIVE-RELATED"/>
    <property type="match status" value="1"/>
</dbReference>
<gene>
    <name evidence="7" type="ORF">JRO89_XS02G0057500</name>
</gene>
<keyword evidence="3" id="KW-0238">DNA-binding</keyword>
<keyword evidence="4" id="KW-0804">Transcription</keyword>
<dbReference type="EMBL" id="JAFEMO010000002">
    <property type="protein sequence ID" value="KAH7575171.1"/>
    <property type="molecule type" value="Genomic_DNA"/>
</dbReference>
<dbReference type="CDD" id="cd10017">
    <property type="entry name" value="B3_DNA"/>
    <property type="match status" value="3"/>
</dbReference>
<dbReference type="Gene3D" id="2.40.330.10">
    <property type="entry name" value="DNA-binding pseudobarrel domain"/>
    <property type="match status" value="3"/>
</dbReference>